<dbReference type="PROSITE" id="PS51193">
    <property type="entry name" value="HELICASE_ATP_BIND_2"/>
    <property type="match status" value="1"/>
</dbReference>
<protein>
    <recommendedName>
        <fullName evidence="15">Helicase ATP-binding domain-containing protein</fullName>
    </recommendedName>
</protein>
<dbReference type="AlphaFoldDB" id="A0A9P0F360"/>
<dbReference type="SUPFAM" id="SSF52540">
    <property type="entry name" value="P-loop containing nucleoside triphosphate hydrolases"/>
    <property type="match status" value="1"/>
</dbReference>
<keyword evidence="11" id="KW-0413">Isomerase</keyword>
<keyword evidence="5" id="KW-0547">Nucleotide-binding</keyword>
<dbReference type="Pfam" id="PF06733">
    <property type="entry name" value="DEAD_2"/>
    <property type="match status" value="1"/>
</dbReference>
<dbReference type="SMART" id="SM00491">
    <property type="entry name" value="HELICc2"/>
    <property type="match status" value="1"/>
</dbReference>
<feature type="region of interest" description="Disordered" evidence="14">
    <location>
        <begin position="126"/>
        <end position="162"/>
    </location>
</feature>
<dbReference type="InterPro" id="IPR006555">
    <property type="entry name" value="ATP-dep_Helicase_C"/>
</dbReference>
<dbReference type="InterPro" id="IPR013020">
    <property type="entry name" value="Rad3/Chl1-like"/>
</dbReference>
<evidence type="ECO:0000256" key="14">
    <source>
        <dbReference type="SAM" id="MobiDB-lite"/>
    </source>
</evidence>
<accession>A0A9P0F360</accession>
<comment type="subcellular location">
    <subcellularLocation>
        <location evidence="2">Nucleus</location>
    </subcellularLocation>
</comment>
<evidence type="ECO:0000256" key="8">
    <source>
        <dbReference type="ARBA" id="ARBA00022840"/>
    </source>
</evidence>
<keyword evidence="4" id="KW-0479">Metal-binding</keyword>
<keyword evidence="7" id="KW-0347">Helicase</keyword>
<dbReference type="GO" id="GO:0006139">
    <property type="term" value="P:nucleobase-containing compound metabolic process"/>
    <property type="evidence" value="ECO:0007669"/>
    <property type="project" value="InterPro"/>
</dbReference>
<dbReference type="InterPro" id="IPR006554">
    <property type="entry name" value="Helicase-like_DEXD_c2"/>
</dbReference>
<dbReference type="PANTHER" id="PTHR11472:SF41">
    <property type="entry name" value="ATP-DEPENDENT DNA HELICASE DDX11-RELATED"/>
    <property type="match status" value="1"/>
</dbReference>
<dbReference type="Proteomes" id="UP001152759">
    <property type="component" value="Chromosome 3"/>
</dbReference>
<gene>
    <name evidence="16" type="ORF">BEMITA_LOCUS6036</name>
</gene>
<dbReference type="GO" id="GO:0005634">
    <property type="term" value="C:nucleus"/>
    <property type="evidence" value="ECO:0007669"/>
    <property type="project" value="UniProtKB-SubCell"/>
</dbReference>
<evidence type="ECO:0000256" key="11">
    <source>
        <dbReference type="ARBA" id="ARBA00023235"/>
    </source>
</evidence>
<dbReference type="EMBL" id="OU963864">
    <property type="protein sequence ID" value="CAH0386974.1"/>
    <property type="molecule type" value="Genomic_DNA"/>
</dbReference>
<dbReference type="InterPro" id="IPR027417">
    <property type="entry name" value="P-loop_NTPase"/>
</dbReference>
<dbReference type="GO" id="GO:0016818">
    <property type="term" value="F:hydrolase activity, acting on acid anhydrides, in phosphorus-containing anhydrides"/>
    <property type="evidence" value="ECO:0007669"/>
    <property type="project" value="InterPro"/>
</dbReference>
<evidence type="ECO:0000256" key="6">
    <source>
        <dbReference type="ARBA" id="ARBA00022801"/>
    </source>
</evidence>
<evidence type="ECO:0000256" key="5">
    <source>
        <dbReference type="ARBA" id="ARBA00022741"/>
    </source>
</evidence>
<keyword evidence="9" id="KW-0408">Iron</keyword>
<name>A0A9P0F360_BEMTA</name>
<evidence type="ECO:0000256" key="7">
    <source>
        <dbReference type="ARBA" id="ARBA00022806"/>
    </source>
</evidence>
<dbReference type="InterPro" id="IPR010614">
    <property type="entry name" value="RAD3-like_helicase_DEAD"/>
</dbReference>
<dbReference type="GO" id="GO:0003678">
    <property type="term" value="F:DNA helicase activity"/>
    <property type="evidence" value="ECO:0007669"/>
    <property type="project" value="InterPro"/>
</dbReference>
<evidence type="ECO:0000256" key="2">
    <source>
        <dbReference type="ARBA" id="ARBA00004123"/>
    </source>
</evidence>
<organism evidence="16 17">
    <name type="scientific">Bemisia tabaci</name>
    <name type="common">Sweetpotato whitefly</name>
    <name type="synonym">Aleurodes tabaci</name>
    <dbReference type="NCBI Taxonomy" id="7038"/>
    <lineage>
        <taxon>Eukaryota</taxon>
        <taxon>Metazoa</taxon>
        <taxon>Ecdysozoa</taxon>
        <taxon>Arthropoda</taxon>
        <taxon>Hexapoda</taxon>
        <taxon>Insecta</taxon>
        <taxon>Pterygota</taxon>
        <taxon>Neoptera</taxon>
        <taxon>Paraneoptera</taxon>
        <taxon>Hemiptera</taxon>
        <taxon>Sternorrhyncha</taxon>
        <taxon>Aleyrodoidea</taxon>
        <taxon>Aleyrodidae</taxon>
        <taxon>Aleyrodinae</taxon>
        <taxon>Bemisia</taxon>
    </lineage>
</organism>
<dbReference type="KEGG" id="btab:109037749"/>
<evidence type="ECO:0000256" key="12">
    <source>
        <dbReference type="ARBA" id="ARBA00023242"/>
    </source>
</evidence>
<dbReference type="GO" id="GO:0034085">
    <property type="term" value="P:establishment of sister chromatid cohesion"/>
    <property type="evidence" value="ECO:0007669"/>
    <property type="project" value="TreeGrafter"/>
</dbReference>
<dbReference type="GO" id="GO:0046872">
    <property type="term" value="F:metal ion binding"/>
    <property type="evidence" value="ECO:0007669"/>
    <property type="project" value="UniProtKB-KW"/>
</dbReference>
<evidence type="ECO:0000256" key="4">
    <source>
        <dbReference type="ARBA" id="ARBA00022723"/>
    </source>
</evidence>
<dbReference type="NCBIfam" id="TIGR00604">
    <property type="entry name" value="rad3"/>
    <property type="match status" value="1"/>
</dbReference>
<feature type="domain" description="Helicase ATP-binding" evidence="15">
    <location>
        <begin position="3"/>
        <end position="416"/>
    </location>
</feature>
<comment type="cofactor">
    <cofactor evidence="1">
        <name>[4Fe-4S] cluster</name>
        <dbReference type="ChEBI" id="CHEBI:49883"/>
    </cofactor>
</comment>
<keyword evidence="8" id="KW-0067">ATP-binding</keyword>
<dbReference type="Pfam" id="PF13307">
    <property type="entry name" value="Helicase_C_2"/>
    <property type="match status" value="1"/>
</dbReference>
<dbReference type="PANTHER" id="PTHR11472">
    <property type="entry name" value="DNA REPAIR DEAD HELICASE RAD3/XP-D SUBFAMILY MEMBER"/>
    <property type="match status" value="1"/>
</dbReference>
<keyword evidence="12" id="KW-0539">Nucleus</keyword>
<keyword evidence="6" id="KW-0378">Hydrolase</keyword>
<comment type="similarity">
    <text evidence="3">Belongs to the DEAD box helicase family. DEAH subfamily. DDX11/CHL1 sub-subfamily.</text>
</comment>
<feature type="coiled-coil region" evidence="13">
    <location>
        <begin position="57"/>
        <end position="84"/>
    </location>
</feature>
<dbReference type="GO" id="GO:0051536">
    <property type="term" value="F:iron-sulfur cluster binding"/>
    <property type="evidence" value="ECO:0007669"/>
    <property type="project" value="UniProtKB-KW"/>
</dbReference>
<evidence type="ECO:0000313" key="17">
    <source>
        <dbReference type="Proteomes" id="UP001152759"/>
    </source>
</evidence>
<dbReference type="Gene3D" id="3.40.50.300">
    <property type="entry name" value="P-loop containing nucleotide triphosphate hydrolases"/>
    <property type="match status" value="3"/>
</dbReference>
<evidence type="ECO:0000256" key="10">
    <source>
        <dbReference type="ARBA" id="ARBA00023014"/>
    </source>
</evidence>
<evidence type="ECO:0000256" key="3">
    <source>
        <dbReference type="ARBA" id="ARBA00008435"/>
    </source>
</evidence>
<evidence type="ECO:0000256" key="9">
    <source>
        <dbReference type="ARBA" id="ARBA00023004"/>
    </source>
</evidence>
<dbReference type="GO" id="GO:0005524">
    <property type="term" value="F:ATP binding"/>
    <property type="evidence" value="ECO:0007669"/>
    <property type="project" value="UniProtKB-KW"/>
</dbReference>
<dbReference type="SMART" id="SM00488">
    <property type="entry name" value="DEXDc2"/>
    <property type="match status" value="1"/>
</dbReference>
<proteinExistence type="inferred from homology"/>
<dbReference type="GO" id="GO:0003677">
    <property type="term" value="F:DNA binding"/>
    <property type="evidence" value="ECO:0007669"/>
    <property type="project" value="InterPro"/>
</dbReference>
<reference evidence="16" key="1">
    <citation type="submission" date="2021-12" db="EMBL/GenBank/DDBJ databases">
        <authorList>
            <person name="King R."/>
        </authorList>
    </citation>
    <scope>NUCLEOTIDE SEQUENCE</scope>
</reference>
<dbReference type="FunFam" id="3.40.50.300:FF:001250">
    <property type="entry name" value="Putative ATP-dependent RNA helicase DDX11"/>
    <property type="match status" value="1"/>
</dbReference>
<evidence type="ECO:0000313" key="16">
    <source>
        <dbReference type="EMBL" id="CAH0386974.1"/>
    </source>
</evidence>
<evidence type="ECO:0000256" key="13">
    <source>
        <dbReference type="SAM" id="Coils"/>
    </source>
</evidence>
<keyword evidence="13" id="KW-0175">Coiled coil</keyword>
<keyword evidence="10" id="KW-0411">Iron-sulfur</keyword>
<dbReference type="InterPro" id="IPR045028">
    <property type="entry name" value="DinG/Rad3-like"/>
</dbReference>
<sequence>MDPPSDFPFPFPPYEQQHRFMRELFLAIENKKLGIFESPTGTGKSLSMICGTLCWLLKHEEREKKELEEAISKLEAAIKKSDAEAGDDWLSAQGVTMKLKQEKIEARMKLEGLIKNEDRIKAIRSKKERSEKKKVYNKSKTAGPKSAENENEGPEKPTNYDDDEDILLEDDILLKTNVDIDDEDEDKENEDLYSGVKVIFCSRTHSQLSQFVSEVQRSPFSDDIRLVPLASRQNYCINDAVRKLSNLSLINERCNELLQKKSKSVATKQTANGEKVKRKKCASAGCLYNNSNNIVELSDDIITEVQDVEQLVAAGRSLSACPYFASRGAVPNSQIIVVPYNTLLHKPTRDACGVKLKDNVVLIDEAHNLLDAIAQTHSTSITGMQIAYAYSQLSQYRDKYESRFSATNLLYLNQLIYIVGKLISMLGGKPGCDPIESSRGGIDTKLYEVPNFVFQAQIDNLNIYQLLEFCTKSRLTQKLQGYSERYQPSVVIHKPTPPATGGIKSFLQQIVDDKKKIKKKVEPEPVEEKPKDQPTCNNPILPILAFITSLTSHTEDGRVVCSRQATVGKGSLKFLLLNPASQFVQVVKEARCVILAGGTMEPISEFKEQLFMAAGGDPARIVHHSFDHVIPQENILPVIFNAGPTGKQLDFSHQFRSTQSMLSELGRILINVCNVVPAGVVCFFPSYDYENLVFTHFEKTGVIEKISLKKKVFREPKKPGQVETVLSQYAAVIHQAGTGSKLSGALLFSVIGGKLSEGLNFSDDLGRCVIVVGLPYPNSQSPELQEKMKYLNEHIGEGTGQRHYEALCMRAVNQSIGRAVRHSKDYAAVLLLDHRYSRRNTTLALPSWIQASLQTQEKFGPGFAQIAKFFSAKKNS</sequence>
<evidence type="ECO:0000259" key="15">
    <source>
        <dbReference type="PROSITE" id="PS51193"/>
    </source>
</evidence>
<keyword evidence="17" id="KW-1185">Reference proteome</keyword>
<dbReference type="CDD" id="cd18788">
    <property type="entry name" value="SF2_C_XPD"/>
    <property type="match status" value="1"/>
</dbReference>
<dbReference type="InterPro" id="IPR014013">
    <property type="entry name" value="Helic_SF1/SF2_ATP-bd_DinG/Rad3"/>
</dbReference>
<evidence type="ECO:0000256" key="1">
    <source>
        <dbReference type="ARBA" id="ARBA00001966"/>
    </source>
</evidence>